<dbReference type="AlphaFoldDB" id="A0AAD9DHS2"/>
<evidence type="ECO:0000313" key="2">
    <source>
        <dbReference type="EMBL" id="KAK1746083.1"/>
    </source>
</evidence>
<keyword evidence="1" id="KW-0732">Signal</keyword>
<dbReference type="EMBL" id="JATAAI010000004">
    <property type="protein sequence ID" value="KAK1746083.1"/>
    <property type="molecule type" value="Genomic_DNA"/>
</dbReference>
<sequence>MKNNNLKNTAILLAVTVNQSTAFLPPSPPQLTTTTTTLYSTASPEQLYPQLLNSASLCANSESCSIESAELYLREIIHVQAGCAAGSTMAAGNEEVCSDVGRTSEVVAGLREKIRRGAVKENAAFWESRQQEFETLLTSSLDPTTNQLSPTAALTQAPLKPTYLALAALYTIFVISTLNPPMIDADTAVGGVVPFTAQEVWWAIRDGYIGDLTSHLLRNGGLVVGDSTANAAANVASSLTPQEVWWSIRDGYADNTLFANGVDLGGENGGGGVVPLKPQEVYWAVRDGYVGDLIGHWFRNGGLSV</sequence>
<proteinExistence type="predicted"/>
<organism evidence="2 3">
    <name type="scientific">Skeletonema marinoi</name>
    <dbReference type="NCBI Taxonomy" id="267567"/>
    <lineage>
        <taxon>Eukaryota</taxon>
        <taxon>Sar</taxon>
        <taxon>Stramenopiles</taxon>
        <taxon>Ochrophyta</taxon>
        <taxon>Bacillariophyta</taxon>
        <taxon>Coscinodiscophyceae</taxon>
        <taxon>Thalassiosirophycidae</taxon>
        <taxon>Thalassiosirales</taxon>
        <taxon>Skeletonemataceae</taxon>
        <taxon>Skeletonema</taxon>
        <taxon>Skeletonema marinoi-dohrnii complex</taxon>
    </lineage>
</organism>
<feature type="signal peptide" evidence="1">
    <location>
        <begin position="1"/>
        <end position="22"/>
    </location>
</feature>
<evidence type="ECO:0000256" key="1">
    <source>
        <dbReference type="SAM" id="SignalP"/>
    </source>
</evidence>
<dbReference type="Proteomes" id="UP001224775">
    <property type="component" value="Unassembled WGS sequence"/>
</dbReference>
<comment type="caution">
    <text evidence="2">The sequence shown here is derived from an EMBL/GenBank/DDBJ whole genome shotgun (WGS) entry which is preliminary data.</text>
</comment>
<feature type="chain" id="PRO_5041953779" evidence="1">
    <location>
        <begin position="23"/>
        <end position="305"/>
    </location>
</feature>
<name>A0AAD9DHS2_9STRA</name>
<accession>A0AAD9DHS2</accession>
<keyword evidence="3" id="KW-1185">Reference proteome</keyword>
<gene>
    <name evidence="2" type="ORF">QTG54_002690</name>
</gene>
<reference evidence="2" key="1">
    <citation type="submission" date="2023-06" db="EMBL/GenBank/DDBJ databases">
        <title>Survivors Of The Sea: Transcriptome response of Skeletonema marinoi to long-term dormancy.</title>
        <authorList>
            <person name="Pinder M.I.M."/>
            <person name="Kourtchenko O."/>
            <person name="Robertson E.K."/>
            <person name="Larsson T."/>
            <person name="Maumus F."/>
            <person name="Osuna-Cruz C.M."/>
            <person name="Vancaester E."/>
            <person name="Stenow R."/>
            <person name="Vandepoele K."/>
            <person name="Ploug H."/>
            <person name="Bruchert V."/>
            <person name="Godhe A."/>
            <person name="Topel M."/>
        </authorList>
    </citation>
    <scope>NUCLEOTIDE SEQUENCE</scope>
    <source>
        <strain evidence="2">R05AC</strain>
    </source>
</reference>
<protein>
    <submittedName>
        <fullName evidence="2">Uncharacterized protein</fullName>
    </submittedName>
</protein>
<evidence type="ECO:0000313" key="3">
    <source>
        <dbReference type="Proteomes" id="UP001224775"/>
    </source>
</evidence>